<evidence type="ECO:0000256" key="8">
    <source>
        <dbReference type="ARBA" id="ARBA00022679"/>
    </source>
</evidence>
<keyword evidence="16" id="KW-0175">Coiled coil</keyword>
<dbReference type="InterPro" id="IPR003594">
    <property type="entry name" value="HATPase_dom"/>
</dbReference>
<dbReference type="PANTHER" id="PTHR24421">
    <property type="entry name" value="NITRATE/NITRITE SENSOR PROTEIN NARX-RELATED"/>
    <property type="match status" value="1"/>
</dbReference>
<keyword evidence="18" id="KW-0812">Transmembrane</keyword>
<dbReference type="GO" id="GO:0005737">
    <property type="term" value="C:cytoplasm"/>
    <property type="evidence" value="ECO:0007669"/>
    <property type="project" value="UniProtKB-SubCell"/>
</dbReference>
<evidence type="ECO:0000256" key="10">
    <source>
        <dbReference type="ARBA" id="ARBA00022777"/>
    </source>
</evidence>
<keyword evidence="7" id="KW-0963">Cytoplasm</keyword>
<keyword evidence="21" id="KW-1185">Reference proteome</keyword>
<accession>A0A1A8Z6U6</accession>
<dbReference type="InterPro" id="IPR004358">
    <property type="entry name" value="Sig_transdc_His_kin-like_C"/>
</dbReference>
<keyword evidence="12" id="KW-0902">Two-component regulatory system</keyword>
<evidence type="ECO:0000256" key="5">
    <source>
        <dbReference type="ARBA" id="ARBA00017322"/>
    </source>
</evidence>
<evidence type="ECO:0000256" key="4">
    <source>
        <dbReference type="ARBA" id="ARBA00012438"/>
    </source>
</evidence>
<dbReference type="InterPro" id="IPR050482">
    <property type="entry name" value="Sensor_HK_TwoCompSys"/>
</dbReference>
<keyword evidence="6" id="KW-0004">4Fe-4S</keyword>
<feature type="transmembrane region" description="Helical" evidence="18">
    <location>
        <begin position="149"/>
        <end position="171"/>
    </location>
</feature>
<dbReference type="InterPro" id="IPR036890">
    <property type="entry name" value="HATPase_C_sf"/>
</dbReference>
<evidence type="ECO:0000256" key="1">
    <source>
        <dbReference type="ARBA" id="ARBA00000085"/>
    </source>
</evidence>
<dbReference type="GO" id="GO:0046983">
    <property type="term" value="F:protein dimerization activity"/>
    <property type="evidence" value="ECO:0007669"/>
    <property type="project" value="InterPro"/>
</dbReference>
<feature type="coiled-coil region" evidence="16">
    <location>
        <begin position="179"/>
        <end position="206"/>
    </location>
</feature>
<dbReference type="InterPro" id="IPR017205">
    <property type="entry name" value="Sig_transdc_His_kinase_ChrS"/>
</dbReference>
<evidence type="ECO:0000256" key="12">
    <source>
        <dbReference type="ARBA" id="ARBA00023012"/>
    </source>
</evidence>
<evidence type="ECO:0000256" key="11">
    <source>
        <dbReference type="ARBA" id="ARBA00023004"/>
    </source>
</evidence>
<dbReference type="PROSITE" id="PS50109">
    <property type="entry name" value="HIS_KIN"/>
    <property type="match status" value="1"/>
</dbReference>
<dbReference type="PIRSF" id="PIRSF037434">
    <property type="entry name" value="STHK_ChrS"/>
    <property type="match status" value="1"/>
</dbReference>
<dbReference type="SUPFAM" id="SSF55874">
    <property type="entry name" value="ATPase domain of HSP90 chaperone/DNA topoisomerase II/histidine kinase"/>
    <property type="match status" value="1"/>
</dbReference>
<dbReference type="GO" id="GO:0016020">
    <property type="term" value="C:membrane"/>
    <property type="evidence" value="ECO:0007669"/>
    <property type="project" value="InterPro"/>
</dbReference>
<proteinExistence type="predicted"/>
<feature type="transmembrane region" description="Helical" evidence="18">
    <location>
        <begin position="81"/>
        <end position="112"/>
    </location>
</feature>
<protein>
    <recommendedName>
        <fullName evidence="5">Oxygen sensor histidine kinase NreB</fullName>
        <ecNumber evidence="4">2.7.13.3</ecNumber>
    </recommendedName>
    <alternativeName>
        <fullName evidence="15">Nitrogen regulation protein B</fullName>
    </alternativeName>
</protein>
<keyword evidence="10 20" id="KW-0418">Kinase</keyword>
<sequence length="429" mass="46475">MRRTEETDRLDIWRRRQETAYGLIPYVMLAASGSLSVVVSRPAGRPLVAVAVLGGSAAVLLFWFVTLHPDWMGRADRRGRMVVFLVALLLIAAGLVLLDPLFGIFAWVGYLYSFAVLPGRWRLAGVTATALITATAQAGGPPVDRDSGLLWGILAVANIGLAGAVSWFSLVTERQNAHRKQIIDELADANRRLELTMRENDGLHAQLLVQAREAGVLDERQRLAREIHDTIAQGLAGIVTQLEAAERARDRRADWKRHADLALMLARESLTEARRSVRAIGPEPLEGSRLPEALAELVRRWSGVHEVAARLVTTGEAQPLHPEVEVTLLRVAQEALTNVAKHAAASRVGVTLSYMIDRVTLDVRDDGVGLPPDLGPERGTPGSESFGLTGMRQRIDRVDGGLTIESEPGVGTAISVTVPASADLDRASA</sequence>
<evidence type="ECO:0000256" key="7">
    <source>
        <dbReference type="ARBA" id="ARBA00022490"/>
    </source>
</evidence>
<dbReference type="Gene3D" id="1.20.5.1930">
    <property type="match status" value="1"/>
</dbReference>
<dbReference type="PANTHER" id="PTHR24421:SF62">
    <property type="entry name" value="SENSORY TRANSDUCTION HISTIDINE KINASE"/>
    <property type="match status" value="1"/>
</dbReference>
<dbReference type="Gene3D" id="3.30.565.10">
    <property type="entry name" value="Histidine kinase-like ATPase, C-terminal domain"/>
    <property type="match status" value="1"/>
</dbReference>
<feature type="region of interest" description="Disordered" evidence="17">
    <location>
        <begin position="368"/>
        <end position="388"/>
    </location>
</feature>
<comment type="function">
    <text evidence="14">Member of the two-component regulatory system NreB/NreC involved in the control of dissimilatory nitrate/nitrite reduction in response to oxygen. NreB functions as a direct oxygen sensor histidine kinase which is autophosphorylated, in the absence of oxygen, probably at the conserved histidine residue, and transfers its phosphate group probably to a conserved aspartate residue of NreC. NreB/NreC activates the expression of the nitrate (narGHJI) and nitrite (nir) reductase operons, as well as the putative nitrate transporter gene narT.</text>
</comment>
<dbReference type="Pfam" id="PF07730">
    <property type="entry name" value="HisKA_3"/>
    <property type="match status" value="1"/>
</dbReference>
<dbReference type="InterPro" id="IPR011712">
    <property type="entry name" value="Sig_transdc_His_kin_sub3_dim/P"/>
</dbReference>
<keyword evidence="18" id="KW-0472">Membrane</keyword>
<evidence type="ECO:0000256" key="9">
    <source>
        <dbReference type="ARBA" id="ARBA00022723"/>
    </source>
</evidence>
<feature type="domain" description="Histidine kinase" evidence="19">
    <location>
        <begin position="328"/>
        <end position="422"/>
    </location>
</feature>
<evidence type="ECO:0000256" key="18">
    <source>
        <dbReference type="SAM" id="Phobius"/>
    </source>
</evidence>
<evidence type="ECO:0000256" key="3">
    <source>
        <dbReference type="ARBA" id="ARBA00004496"/>
    </source>
</evidence>
<reference evidence="21" key="1">
    <citation type="submission" date="2016-06" db="EMBL/GenBank/DDBJ databases">
        <authorList>
            <person name="Varghese N."/>
            <person name="Submissions Spin"/>
        </authorList>
    </citation>
    <scope>NUCLEOTIDE SEQUENCE [LARGE SCALE GENOMIC DNA]</scope>
    <source>
        <strain evidence="21">DSM 44815</strain>
    </source>
</reference>
<evidence type="ECO:0000256" key="2">
    <source>
        <dbReference type="ARBA" id="ARBA00001966"/>
    </source>
</evidence>
<evidence type="ECO:0000256" key="13">
    <source>
        <dbReference type="ARBA" id="ARBA00023014"/>
    </source>
</evidence>
<keyword evidence="13" id="KW-0411">Iron-sulfur</keyword>
<dbReference type="GO" id="GO:0000155">
    <property type="term" value="F:phosphorelay sensor kinase activity"/>
    <property type="evidence" value="ECO:0007669"/>
    <property type="project" value="InterPro"/>
</dbReference>
<dbReference type="PRINTS" id="PR00344">
    <property type="entry name" value="BCTRLSENSOR"/>
</dbReference>
<dbReference type="Proteomes" id="UP000199385">
    <property type="component" value="Chromosome I"/>
</dbReference>
<dbReference type="InterPro" id="IPR005467">
    <property type="entry name" value="His_kinase_dom"/>
</dbReference>
<feature type="transmembrane region" description="Helical" evidence="18">
    <location>
        <begin position="20"/>
        <end position="40"/>
    </location>
</feature>
<comment type="catalytic activity">
    <reaction evidence="1">
        <text>ATP + protein L-histidine = ADP + protein N-phospho-L-histidine.</text>
        <dbReference type="EC" id="2.7.13.3"/>
    </reaction>
</comment>
<evidence type="ECO:0000256" key="15">
    <source>
        <dbReference type="ARBA" id="ARBA00030800"/>
    </source>
</evidence>
<comment type="subcellular location">
    <subcellularLocation>
        <location evidence="3">Cytoplasm</location>
    </subcellularLocation>
</comment>
<keyword evidence="8" id="KW-0808">Transferase</keyword>
<evidence type="ECO:0000256" key="17">
    <source>
        <dbReference type="SAM" id="MobiDB-lite"/>
    </source>
</evidence>
<dbReference type="Pfam" id="PF02518">
    <property type="entry name" value="HATPase_c"/>
    <property type="match status" value="1"/>
</dbReference>
<organism evidence="20 21">
    <name type="scientific">Micromonospora auratinigra</name>
    <dbReference type="NCBI Taxonomy" id="261654"/>
    <lineage>
        <taxon>Bacteria</taxon>
        <taxon>Bacillati</taxon>
        <taxon>Actinomycetota</taxon>
        <taxon>Actinomycetes</taxon>
        <taxon>Micromonosporales</taxon>
        <taxon>Micromonosporaceae</taxon>
        <taxon>Micromonospora</taxon>
    </lineage>
</organism>
<dbReference type="EC" id="2.7.13.3" evidence="4"/>
<evidence type="ECO:0000313" key="21">
    <source>
        <dbReference type="Proteomes" id="UP000199385"/>
    </source>
</evidence>
<evidence type="ECO:0000256" key="16">
    <source>
        <dbReference type="SAM" id="Coils"/>
    </source>
</evidence>
<keyword evidence="11" id="KW-0408">Iron</keyword>
<comment type="cofactor">
    <cofactor evidence="2">
        <name>[4Fe-4S] cluster</name>
        <dbReference type="ChEBI" id="CHEBI:49883"/>
    </cofactor>
</comment>
<dbReference type="OrthoDB" id="144293at2"/>
<dbReference type="SMART" id="SM00387">
    <property type="entry name" value="HATPase_c"/>
    <property type="match status" value="1"/>
</dbReference>
<dbReference type="GO" id="GO:0046872">
    <property type="term" value="F:metal ion binding"/>
    <property type="evidence" value="ECO:0007669"/>
    <property type="project" value="UniProtKB-KW"/>
</dbReference>
<dbReference type="EMBL" id="LT594323">
    <property type="protein sequence ID" value="SBT39589.1"/>
    <property type="molecule type" value="Genomic_DNA"/>
</dbReference>
<keyword evidence="9" id="KW-0479">Metal-binding</keyword>
<keyword evidence="18" id="KW-1133">Transmembrane helix</keyword>
<dbReference type="STRING" id="261654.GA0070611_0960"/>
<evidence type="ECO:0000259" key="19">
    <source>
        <dbReference type="PROSITE" id="PS50109"/>
    </source>
</evidence>
<evidence type="ECO:0000256" key="6">
    <source>
        <dbReference type="ARBA" id="ARBA00022485"/>
    </source>
</evidence>
<dbReference type="PATRIC" id="fig|261654.4.peg.988"/>
<evidence type="ECO:0000256" key="14">
    <source>
        <dbReference type="ARBA" id="ARBA00024827"/>
    </source>
</evidence>
<feature type="transmembrane region" description="Helical" evidence="18">
    <location>
        <begin position="46"/>
        <end position="69"/>
    </location>
</feature>
<dbReference type="GO" id="GO:0051539">
    <property type="term" value="F:4 iron, 4 sulfur cluster binding"/>
    <property type="evidence" value="ECO:0007669"/>
    <property type="project" value="UniProtKB-KW"/>
</dbReference>
<dbReference type="AlphaFoldDB" id="A0A1A8Z6U6"/>
<dbReference type="CDD" id="cd16917">
    <property type="entry name" value="HATPase_UhpB-NarQ-NarX-like"/>
    <property type="match status" value="1"/>
</dbReference>
<gene>
    <name evidence="20" type="ORF">GA0070611_0960</name>
</gene>
<name>A0A1A8Z6U6_9ACTN</name>
<evidence type="ECO:0000313" key="20">
    <source>
        <dbReference type="EMBL" id="SBT39589.1"/>
    </source>
</evidence>